<proteinExistence type="predicted"/>
<evidence type="ECO:0000313" key="2">
    <source>
        <dbReference type="RefSeq" id="XP_054940316.1"/>
    </source>
</evidence>
<sequence>MCFSLNPPRLRLLRTWHYQQVKMILRDSQVRDWPLPAHCGAQDWQCCLRDMSHVLLKATKYSKHRWNCTFNFVTSKKKNWYQVVIRKWHDLQEKKNFPDGKRQEIQLKRRGSDSKLLTSVQHICPLLWNGKKSPCVPLCTVILNARKQDPSILEKSGKCSIEAAEEGSYGGLKEETLPGKQEQQGERATVLSQPCGLGHVL</sequence>
<dbReference type="AlphaFoldDB" id="A0A9W2WM04"/>
<dbReference type="Proteomes" id="UP000248484">
    <property type="component" value="Chromosome 1"/>
</dbReference>
<dbReference type="GeneID" id="114486582"/>
<evidence type="ECO:0000313" key="1">
    <source>
        <dbReference type="Proteomes" id="UP000248484"/>
    </source>
</evidence>
<gene>
    <name evidence="2" type="primary">LOC114486582</name>
</gene>
<organism evidence="1 2">
    <name type="scientific">Physeter macrocephalus</name>
    <name type="common">Sperm whale</name>
    <name type="synonym">Physeter catodon</name>
    <dbReference type="NCBI Taxonomy" id="9755"/>
    <lineage>
        <taxon>Eukaryota</taxon>
        <taxon>Metazoa</taxon>
        <taxon>Chordata</taxon>
        <taxon>Craniata</taxon>
        <taxon>Vertebrata</taxon>
        <taxon>Euteleostomi</taxon>
        <taxon>Mammalia</taxon>
        <taxon>Eutheria</taxon>
        <taxon>Laurasiatheria</taxon>
        <taxon>Artiodactyla</taxon>
        <taxon>Whippomorpha</taxon>
        <taxon>Cetacea</taxon>
        <taxon>Odontoceti</taxon>
        <taxon>Physeteridae</taxon>
        <taxon>Physeter</taxon>
    </lineage>
</organism>
<name>A0A9W2WM04_PHYMC</name>
<accession>A0A9W2WM04</accession>
<dbReference type="RefSeq" id="XP_054940316.1">
    <property type="nucleotide sequence ID" value="XM_055084341.1"/>
</dbReference>
<protein>
    <submittedName>
        <fullName evidence="2">Uncharacterized protein isoform X2</fullName>
    </submittedName>
</protein>
<reference evidence="2" key="1">
    <citation type="submission" date="2025-08" db="UniProtKB">
        <authorList>
            <consortium name="RefSeq"/>
        </authorList>
    </citation>
    <scope>IDENTIFICATION</scope>
    <source>
        <tissue evidence="2">Muscle</tissue>
    </source>
</reference>
<keyword evidence="1" id="KW-1185">Reference proteome</keyword>